<dbReference type="GO" id="GO:0016020">
    <property type="term" value="C:membrane"/>
    <property type="evidence" value="ECO:0007669"/>
    <property type="project" value="UniProtKB-SubCell"/>
</dbReference>
<feature type="transmembrane region" description="Helical" evidence="5">
    <location>
        <begin position="53"/>
        <end position="73"/>
    </location>
</feature>
<dbReference type="AlphaFoldDB" id="A0A4Q1SGP2"/>
<gene>
    <name evidence="7" type="ORF">ESZ00_01760</name>
</gene>
<evidence type="ECO:0000313" key="7">
    <source>
        <dbReference type="EMBL" id="RXS96698.1"/>
    </source>
</evidence>
<evidence type="ECO:0000313" key="8">
    <source>
        <dbReference type="Proteomes" id="UP000290253"/>
    </source>
</evidence>
<dbReference type="Pfam" id="PF04932">
    <property type="entry name" value="Wzy_C"/>
    <property type="match status" value="1"/>
</dbReference>
<keyword evidence="4 5" id="KW-0472">Membrane</keyword>
<evidence type="ECO:0000256" key="2">
    <source>
        <dbReference type="ARBA" id="ARBA00022692"/>
    </source>
</evidence>
<evidence type="ECO:0000256" key="3">
    <source>
        <dbReference type="ARBA" id="ARBA00022989"/>
    </source>
</evidence>
<feature type="domain" description="O-antigen ligase-related" evidence="6">
    <location>
        <begin position="207"/>
        <end position="351"/>
    </location>
</feature>
<feature type="transmembrane region" description="Helical" evidence="5">
    <location>
        <begin position="248"/>
        <end position="268"/>
    </location>
</feature>
<keyword evidence="3 5" id="KW-1133">Transmembrane helix</keyword>
<keyword evidence="7" id="KW-0436">Ligase</keyword>
<feature type="transmembrane region" description="Helical" evidence="5">
    <location>
        <begin position="144"/>
        <end position="162"/>
    </location>
</feature>
<proteinExistence type="predicted"/>
<dbReference type="PANTHER" id="PTHR37422:SF17">
    <property type="entry name" value="O-ANTIGEN LIGASE"/>
    <property type="match status" value="1"/>
</dbReference>
<feature type="transmembrane region" description="Helical" evidence="5">
    <location>
        <begin position="174"/>
        <end position="194"/>
    </location>
</feature>
<evidence type="ECO:0000259" key="6">
    <source>
        <dbReference type="Pfam" id="PF04932"/>
    </source>
</evidence>
<evidence type="ECO:0000256" key="5">
    <source>
        <dbReference type="SAM" id="Phobius"/>
    </source>
</evidence>
<dbReference type="InterPro" id="IPR051533">
    <property type="entry name" value="WaaL-like"/>
</dbReference>
<feature type="transmembrane region" description="Helical" evidence="5">
    <location>
        <begin position="199"/>
        <end position="216"/>
    </location>
</feature>
<keyword evidence="2 5" id="KW-0812">Transmembrane</keyword>
<comment type="caution">
    <text evidence="7">The sequence shown here is derived from an EMBL/GenBank/DDBJ whole genome shotgun (WGS) entry which is preliminary data.</text>
</comment>
<name>A0A4Q1SGP2_9BACT</name>
<evidence type="ECO:0000256" key="1">
    <source>
        <dbReference type="ARBA" id="ARBA00004141"/>
    </source>
</evidence>
<protein>
    <submittedName>
        <fullName evidence="7">O-antigen ligase family protein</fullName>
    </submittedName>
</protein>
<keyword evidence="8" id="KW-1185">Reference proteome</keyword>
<feature type="transmembrane region" description="Helical" evidence="5">
    <location>
        <begin position="222"/>
        <end position="241"/>
    </location>
</feature>
<evidence type="ECO:0000256" key="4">
    <source>
        <dbReference type="ARBA" id="ARBA00023136"/>
    </source>
</evidence>
<feature type="transmembrane region" description="Helical" evidence="5">
    <location>
        <begin position="394"/>
        <end position="414"/>
    </location>
</feature>
<accession>A0A4Q1SGP2</accession>
<dbReference type="OrthoDB" id="4391260at2"/>
<dbReference type="PANTHER" id="PTHR37422">
    <property type="entry name" value="TEICHURONIC ACID BIOSYNTHESIS PROTEIN TUAE"/>
    <property type="match status" value="1"/>
</dbReference>
<feature type="transmembrane region" description="Helical" evidence="5">
    <location>
        <begin position="114"/>
        <end position="132"/>
    </location>
</feature>
<feature type="transmembrane region" description="Helical" evidence="5">
    <location>
        <begin position="85"/>
        <end position="102"/>
    </location>
</feature>
<dbReference type="InterPro" id="IPR007016">
    <property type="entry name" value="O-antigen_ligase-rel_domated"/>
</dbReference>
<sequence>MPVIRPNAADTSPGVEGILCATLLAFFAVQGAIPFIAPNQALETTGQAASGLMFWGGILSQTAVYGSIAALLLLDLPRILRWLRAMRWTLGLALLAIASSVWSQFPSYTLRRSIPFAMAGLFGLWFALRYPVKRQLSILRMSMLGLALATIIMVILFPGLALDRSTGHVTDWQGIFTSKNACGRIMVLATAIVLGENRGVLRSLPPMLLFLFVIAMSGSRGAWVIEGGVLTVYGGICLMLASTRRSRIVLGMALACFTITAAAVLMTHLKAAMALLGRDTTLSGRTQIWAQVWPFVITHPLLGWGYAGFWKGLEGEAFRVVAAVRFIVYHAHNGFLEIGLELGAVGLAIFLCSYARAWRILWLRMREARDRHLIWFLLLLLLIGLYDLDENTLLIYNGLFWVVYVSVLCNLEFLRHEDRLAAELSLQHAVTSRMAHGALQESRNWD</sequence>
<feature type="transmembrane region" description="Helical" evidence="5">
    <location>
        <begin position="342"/>
        <end position="361"/>
    </location>
</feature>
<reference evidence="7 8" key="1">
    <citation type="journal article" date="2016" name="Int. J. Syst. Evol. Microbiol.">
        <title>Acidipila dinghuensis sp. nov., an acidobacterium isolated from forest soil.</title>
        <authorList>
            <person name="Jiang Y.W."/>
            <person name="Wang J."/>
            <person name="Chen M.H."/>
            <person name="Lv Y.Y."/>
            <person name="Qiu L.H."/>
        </authorList>
    </citation>
    <scope>NUCLEOTIDE SEQUENCE [LARGE SCALE GENOMIC DNA]</scope>
    <source>
        <strain evidence="7 8">DHOF10</strain>
    </source>
</reference>
<feature type="transmembrane region" description="Helical" evidence="5">
    <location>
        <begin position="373"/>
        <end position="388"/>
    </location>
</feature>
<comment type="subcellular location">
    <subcellularLocation>
        <location evidence="1">Membrane</location>
        <topology evidence="1">Multi-pass membrane protein</topology>
    </subcellularLocation>
</comment>
<feature type="transmembrane region" description="Helical" evidence="5">
    <location>
        <begin position="12"/>
        <end position="33"/>
    </location>
</feature>
<dbReference type="Proteomes" id="UP000290253">
    <property type="component" value="Unassembled WGS sequence"/>
</dbReference>
<dbReference type="GO" id="GO:0016874">
    <property type="term" value="F:ligase activity"/>
    <property type="evidence" value="ECO:0007669"/>
    <property type="project" value="UniProtKB-KW"/>
</dbReference>
<dbReference type="EMBL" id="SDMK01000001">
    <property type="protein sequence ID" value="RXS96698.1"/>
    <property type="molecule type" value="Genomic_DNA"/>
</dbReference>
<organism evidence="7 8">
    <name type="scientific">Silvibacterium dinghuense</name>
    <dbReference type="NCBI Taxonomy" id="1560006"/>
    <lineage>
        <taxon>Bacteria</taxon>
        <taxon>Pseudomonadati</taxon>
        <taxon>Acidobacteriota</taxon>
        <taxon>Terriglobia</taxon>
        <taxon>Terriglobales</taxon>
        <taxon>Acidobacteriaceae</taxon>
        <taxon>Silvibacterium</taxon>
    </lineage>
</organism>